<evidence type="ECO:0000256" key="2">
    <source>
        <dbReference type="ARBA" id="ARBA00023125"/>
    </source>
</evidence>
<dbReference type="AlphaFoldDB" id="A0A7G9GCB9"/>
<dbReference type="PANTHER" id="PTHR43537">
    <property type="entry name" value="TRANSCRIPTIONAL REGULATOR, GNTR FAMILY"/>
    <property type="match status" value="1"/>
</dbReference>
<dbReference type="InterPro" id="IPR011711">
    <property type="entry name" value="GntR_C"/>
</dbReference>
<dbReference type="EMBL" id="CP060635">
    <property type="protein sequence ID" value="QNM08451.1"/>
    <property type="molecule type" value="Genomic_DNA"/>
</dbReference>
<dbReference type="Gene3D" id="1.10.10.10">
    <property type="entry name" value="Winged helix-like DNA-binding domain superfamily/Winged helix DNA-binding domain"/>
    <property type="match status" value="1"/>
</dbReference>
<proteinExistence type="predicted"/>
<keyword evidence="2" id="KW-0238">DNA-binding</keyword>
<evidence type="ECO:0000256" key="3">
    <source>
        <dbReference type="ARBA" id="ARBA00023163"/>
    </source>
</evidence>
<keyword evidence="1" id="KW-0805">Transcription regulation</keyword>
<dbReference type="RefSeq" id="WP_118646373.1">
    <property type="nucleotide sequence ID" value="NZ_CP060635.1"/>
</dbReference>
<dbReference type="GO" id="GO:0003677">
    <property type="term" value="F:DNA binding"/>
    <property type="evidence" value="ECO:0007669"/>
    <property type="project" value="UniProtKB-KW"/>
</dbReference>
<dbReference type="Pfam" id="PF00392">
    <property type="entry name" value="GntR"/>
    <property type="match status" value="1"/>
</dbReference>
<dbReference type="Gene3D" id="1.20.120.530">
    <property type="entry name" value="GntR ligand-binding domain-like"/>
    <property type="match status" value="1"/>
</dbReference>
<evidence type="ECO:0000259" key="4">
    <source>
        <dbReference type="PROSITE" id="PS50949"/>
    </source>
</evidence>
<dbReference type="SUPFAM" id="SSF48008">
    <property type="entry name" value="GntR ligand-binding domain-like"/>
    <property type="match status" value="1"/>
</dbReference>
<dbReference type="InterPro" id="IPR000524">
    <property type="entry name" value="Tscrpt_reg_HTH_GntR"/>
</dbReference>
<keyword evidence="6" id="KW-1185">Reference proteome</keyword>
<name>A0A7G9GCB9_9FIRM</name>
<dbReference type="InterPro" id="IPR036388">
    <property type="entry name" value="WH-like_DNA-bd_sf"/>
</dbReference>
<sequence>MIQPIVKSKLYEDVSRQIKELIKTGTWEEGMRIPTENELAAQFHVGRNSVREAIKSLQMTGILTSSPGRGTFVTGNALHAICLNELFTIMSDEKYMTDLIETRLALESYMAYLAARRADASDLSAMDGILKVMHGCTSKEELMKQGYLFHRKIAEAAGNKILSGFYHSIETQLLSQRDLDFLTMEVYQRGIGDHEAILQAIKAHEADLAKTLMEQHLRRDYQRYLDTRAPE</sequence>
<dbReference type="InterPro" id="IPR036390">
    <property type="entry name" value="WH_DNA-bd_sf"/>
</dbReference>
<organism evidence="5 6">
    <name type="scientific">Wansuia hejianensis</name>
    <dbReference type="NCBI Taxonomy" id="2763667"/>
    <lineage>
        <taxon>Bacteria</taxon>
        <taxon>Bacillati</taxon>
        <taxon>Bacillota</taxon>
        <taxon>Clostridia</taxon>
        <taxon>Lachnospirales</taxon>
        <taxon>Lachnospiraceae</taxon>
        <taxon>Wansuia</taxon>
    </lineage>
</organism>
<accession>A0A7G9GCB9</accession>
<dbReference type="SUPFAM" id="SSF46785">
    <property type="entry name" value="Winged helix' DNA-binding domain"/>
    <property type="match status" value="1"/>
</dbReference>
<feature type="domain" description="HTH gntR-type" evidence="4">
    <location>
        <begin position="8"/>
        <end position="76"/>
    </location>
</feature>
<dbReference type="KEGG" id="whj:H9Q79_16550"/>
<dbReference type="InterPro" id="IPR008920">
    <property type="entry name" value="TF_FadR/GntR_C"/>
</dbReference>
<dbReference type="PANTHER" id="PTHR43537:SF5">
    <property type="entry name" value="UXU OPERON TRANSCRIPTIONAL REGULATOR"/>
    <property type="match status" value="1"/>
</dbReference>
<dbReference type="PROSITE" id="PS50949">
    <property type="entry name" value="HTH_GNTR"/>
    <property type="match status" value="1"/>
</dbReference>
<dbReference type="Pfam" id="PF07729">
    <property type="entry name" value="FCD"/>
    <property type="match status" value="1"/>
</dbReference>
<dbReference type="Proteomes" id="UP000515860">
    <property type="component" value="Chromosome"/>
</dbReference>
<gene>
    <name evidence="5" type="ORF">H9Q79_16550</name>
</gene>
<dbReference type="PRINTS" id="PR00035">
    <property type="entry name" value="HTHGNTR"/>
</dbReference>
<evidence type="ECO:0000256" key="1">
    <source>
        <dbReference type="ARBA" id="ARBA00023015"/>
    </source>
</evidence>
<evidence type="ECO:0000313" key="5">
    <source>
        <dbReference type="EMBL" id="QNM08451.1"/>
    </source>
</evidence>
<dbReference type="SMART" id="SM00345">
    <property type="entry name" value="HTH_GNTR"/>
    <property type="match status" value="1"/>
</dbReference>
<evidence type="ECO:0000313" key="6">
    <source>
        <dbReference type="Proteomes" id="UP000515860"/>
    </source>
</evidence>
<dbReference type="SMART" id="SM00895">
    <property type="entry name" value="FCD"/>
    <property type="match status" value="1"/>
</dbReference>
<protein>
    <submittedName>
        <fullName evidence="5">FadR family transcriptional regulator</fullName>
    </submittedName>
</protein>
<keyword evidence="3" id="KW-0804">Transcription</keyword>
<dbReference type="CDD" id="cd07377">
    <property type="entry name" value="WHTH_GntR"/>
    <property type="match status" value="1"/>
</dbReference>
<reference evidence="5 6" key="1">
    <citation type="submission" date="2020-08" db="EMBL/GenBank/DDBJ databases">
        <authorList>
            <person name="Liu C."/>
            <person name="Sun Q."/>
        </authorList>
    </citation>
    <scope>NUCLEOTIDE SEQUENCE [LARGE SCALE GENOMIC DNA]</scope>
    <source>
        <strain evidence="5 6">NSJ-29</strain>
    </source>
</reference>
<dbReference type="GO" id="GO:0003700">
    <property type="term" value="F:DNA-binding transcription factor activity"/>
    <property type="evidence" value="ECO:0007669"/>
    <property type="project" value="InterPro"/>
</dbReference>